<protein>
    <recommendedName>
        <fullName evidence="1">Ribbon-helix-helix protein CopG domain-containing protein</fullName>
    </recommendedName>
</protein>
<evidence type="ECO:0000259" key="1">
    <source>
        <dbReference type="Pfam" id="PF01402"/>
    </source>
</evidence>
<accession>A0A382FZ95</accession>
<reference evidence="2" key="1">
    <citation type="submission" date="2018-05" db="EMBL/GenBank/DDBJ databases">
        <authorList>
            <person name="Lanie J.A."/>
            <person name="Ng W.-L."/>
            <person name="Kazmierczak K.M."/>
            <person name="Andrzejewski T.M."/>
            <person name="Davidsen T.M."/>
            <person name="Wayne K.J."/>
            <person name="Tettelin H."/>
            <person name="Glass J.I."/>
            <person name="Rusch D."/>
            <person name="Podicherti R."/>
            <person name="Tsui H.-C.T."/>
            <person name="Winkler M.E."/>
        </authorList>
    </citation>
    <scope>NUCLEOTIDE SEQUENCE</scope>
</reference>
<feature type="domain" description="Ribbon-helix-helix protein CopG" evidence="1">
    <location>
        <begin position="17"/>
        <end position="51"/>
    </location>
</feature>
<dbReference type="AlphaFoldDB" id="A0A382FZ95"/>
<sequence>MRTNKIRNTGREITRCSFQLDVKDMDLVEKISKRRMVSQSVILRESVLNYIRNWR</sequence>
<gene>
    <name evidence="2" type="ORF">METZ01_LOCUS220729</name>
</gene>
<dbReference type="InterPro" id="IPR002145">
    <property type="entry name" value="CopG"/>
</dbReference>
<dbReference type="Pfam" id="PF01402">
    <property type="entry name" value="RHH_1"/>
    <property type="match status" value="1"/>
</dbReference>
<evidence type="ECO:0000313" key="2">
    <source>
        <dbReference type="EMBL" id="SVB67875.1"/>
    </source>
</evidence>
<name>A0A382FZ95_9ZZZZ</name>
<dbReference type="EMBL" id="UINC01052487">
    <property type="protein sequence ID" value="SVB67875.1"/>
    <property type="molecule type" value="Genomic_DNA"/>
</dbReference>
<proteinExistence type="predicted"/>
<organism evidence="2">
    <name type="scientific">marine metagenome</name>
    <dbReference type="NCBI Taxonomy" id="408172"/>
    <lineage>
        <taxon>unclassified sequences</taxon>
        <taxon>metagenomes</taxon>
        <taxon>ecological metagenomes</taxon>
    </lineage>
</organism>
<dbReference type="GO" id="GO:0006355">
    <property type="term" value="P:regulation of DNA-templated transcription"/>
    <property type="evidence" value="ECO:0007669"/>
    <property type="project" value="InterPro"/>
</dbReference>